<feature type="binding site" evidence="2">
    <location>
        <position position="163"/>
    </location>
    <ligand>
        <name>Mn(2+)</name>
        <dbReference type="ChEBI" id="CHEBI:29035"/>
        <label>2</label>
    </ligand>
</feature>
<dbReference type="GO" id="GO:0046872">
    <property type="term" value="F:metal ion binding"/>
    <property type="evidence" value="ECO:0007669"/>
    <property type="project" value="UniProtKB-KW"/>
</dbReference>
<dbReference type="Pfam" id="PF07687">
    <property type="entry name" value="M20_dimer"/>
    <property type="match status" value="1"/>
</dbReference>
<feature type="binding site" evidence="2">
    <location>
        <position position="104"/>
    </location>
    <ligand>
        <name>Mn(2+)</name>
        <dbReference type="ChEBI" id="CHEBI:29035"/>
        <label>2</label>
    </ligand>
</feature>
<dbReference type="GO" id="GO:0019877">
    <property type="term" value="P:diaminopimelate biosynthetic process"/>
    <property type="evidence" value="ECO:0007669"/>
    <property type="project" value="UniProtKB-ARBA"/>
</dbReference>
<evidence type="ECO:0000313" key="4">
    <source>
        <dbReference type="EMBL" id="RED42031.1"/>
    </source>
</evidence>
<sequence length="395" mass="42291">MPTIDRIDAFADELTAIRRDLHAHPEIGFEEVRTSGIVADKLGQWGIEVHRGIGGTGVVGVLKGKGDGGRRIGLRADMDALPMDEATNLPWRSTIPGRFHGCGHDAHTTMLLGTARYLAETRNFDGTVHFIFQPAEEGLGGARAMLKDGLFEKFPCDEVYGLHNAPDLGHGEIAIRPGPAMAGADFFDITISGYGAHGAMPERSKDPVVIAMTLGQALQTIVSRNVDPLQSAVLSITQIHSGSAYNVIPGEARLAGTVRAFSDEIRNLIRTRMRAVAAGIAAAFEVDIKVDIRDIFSVLVNAPEHSERVAEVASSIVGEANVKTRETPKMGSEDFADMLQAVPGAYFWIGHDGNVPLHNPGFVLDDKILPVGASMFARLIETRLPLGGDNGAAHV</sequence>
<dbReference type="InterPro" id="IPR036264">
    <property type="entry name" value="Bact_exopeptidase_dim_dom"/>
</dbReference>
<evidence type="ECO:0000259" key="3">
    <source>
        <dbReference type="Pfam" id="PF07687"/>
    </source>
</evidence>
<evidence type="ECO:0000256" key="1">
    <source>
        <dbReference type="ARBA" id="ARBA00022801"/>
    </source>
</evidence>
<feature type="binding site" evidence="2">
    <location>
        <position position="102"/>
    </location>
    <ligand>
        <name>Mn(2+)</name>
        <dbReference type="ChEBI" id="CHEBI:29035"/>
        <label>2</label>
    </ligand>
</feature>
<feature type="domain" description="Peptidase M20 dimerisation" evidence="3">
    <location>
        <begin position="183"/>
        <end position="274"/>
    </location>
</feature>
<dbReference type="AlphaFoldDB" id="A0A336JTN1"/>
<dbReference type="EMBL" id="UFQQ01000002">
    <property type="protein sequence ID" value="SSW89391.1"/>
    <property type="molecule type" value="Genomic_DNA"/>
</dbReference>
<dbReference type="OrthoDB" id="9777385at2"/>
<protein>
    <submittedName>
        <fullName evidence="5">Hippurate hydrolase</fullName>
    </submittedName>
</protein>
<dbReference type="PANTHER" id="PTHR11014">
    <property type="entry name" value="PEPTIDASE M20 FAMILY MEMBER"/>
    <property type="match status" value="1"/>
</dbReference>
<evidence type="ECO:0000313" key="7">
    <source>
        <dbReference type="Proteomes" id="UP000256343"/>
    </source>
</evidence>
<dbReference type="InterPro" id="IPR011650">
    <property type="entry name" value="Peptidase_M20_dimer"/>
</dbReference>
<dbReference type="CDD" id="cd05666">
    <property type="entry name" value="M20_Acy1-like"/>
    <property type="match status" value="1"/>
</dbReference>
<dbReference type="NCBIfam" id="TIGR01891">
    <property type="entry name" value="amidohydrolases"/>
    <property type="match status" value="1"/>
</dbReference>
<dbReference type="EMBL" id="QRDT01000002">
    <property type="protein sequence ID" value="RED42031.1"/>
    <property type="molecule type" value="Genomic_DNA"/>
</dbReference>
<proteinExistence type="predicted"/>
<dbReference type="Pfam" id="PF01546">
    <property type="entry name" value="Peptidase_M20"/>
    <property type="match status" value="1"/>
</dbReference>
<reference evidence="4 7" key="2">
    <citation type="submission" date="2018-07" db="EMBL/GenBank/DDBJ databases">
        <title>Genomic Encyclopedia of Archaeal and Bacterial Type Strains, Phase II (KMG-II): from individual species to whole genera.</title>
        <authorList>
            <person name="Goeker M."/>
        </authorList>
    </citation>
    <scope>NUCLEOTIDE SEQUENCE [LARGE SCALE GENOMIC DNA]</scope>
    <source>
        <strain evidence="4 7">JA575</strain>
    </source>
</reference>
<accession>A0A336JTN1</accession>
<name>A0A336JTN1_9BRAD</name>
<feature type="binding site" evidence="2">
    <location>
        <position position="358"/>
    </location>
    <ligand>
        <name>Mn(2+)</name>
        <dbReference type="ChEBI" id="CHEBI:29035"/>
        <label>2</label>
    </ligand>
</feature>
<keyword evidence="1 5" id="KW-0378">Hydrolase</keyword>
<dbReference type="FunFam" id="3.30.70.360:FF:000001">
    <property type="entry name" value="N-acetyldiaminopimelate deacetylase"/>
    <property type="match status" value="1"/>
</dbReference>
<evidence type="ECO:0000313" key="5">
    <source>
        <dbReference type="EMBL" id="SSW89391.1"/>
    </source>
</evidence>
<dbReference type="Proteomes" id="UP000252631">
    <property type="component" value="Unassembled WGS sequence"/>
</dbReference>
<organism evidence="5 6">
    <name type="scientific">Rhodopseudomonas pentothenatexigens</name>
    <dbReference type="NCBI Taxonomy" id="999699"/>
    <lineage>
        <taxon>Bacteria</taxon>
        <taxon>Pseudomonadati</taxon>
        <taxon>Pseudomonadota</taxon>
        <taxon>Alphaproteobacteria</taxon>
        <taxon>Hyphomicrobiales</taxon>
        <taxon>Nitrobacteraceae</taxon>
        <taxon>Rhodopseudomonas</taxon>
    </lineage>
</organism>
<dbReference type="GO" id="GO:0050118">
    <property type="term" value="F:N-acetyldiaminopimelate deacetylase activity"/>
    <property type="evidence" value="ECO:0007669"/>
    <property type="project" value="UniProtKB-ARBA"/>
</dbReference>
<evidence type="ECO:0000313" key="6">
    <source>
        <dbReference type="Proteomes" id="UP000252631"/>
    </source>
</evidence>
<dbReference type="PANTHER" id="PTHR11014:SF63">
    <property type="entry name" value="METALLOPEPTIDASE, PUTATIVE (AFU_ORTHOLOGUE AFUA_6G09600)-RELATED"/>
    <property type="match status" value="1"/>
</dbReference>
<dbReference type="Gene3D" id="3.40.630.10">
    <property type="entry name" value="Zn peptidases"/>
    <property type="match status" value="1"/>
</dbReference>
<dbReference type="RefSeq" id="WP_114356512.1">
    <property type="nucleotide sequence ID" value="NZ_QRDT01000002.1"/>
</dbReference>
<evidence type="ECO:0000256" key="2">
    <source>
        <dbReference type="PIRSR" id="PIRSR005962-1"/>
    </source>
</evidence>
<comment type="cofactor">
    <cofactor evidence="2">
        <name>Mn(2+)</name>
        <dbReference type="ChEBI" id="CHEBI:29035"/>
    </cofactor>
    <text evidence="2">The Mn(2+) ion enhances activity.</text>
</comment>
<keyword evidence="2" id="KW-0479">Metal-binding</keyword>
<dbReference type="SUPFAM" id="SSF55031">
    <property type="entry name" value="Bacterial exopeptidase dimerisation domain"/>
    <property type="match status" value="1"/>
</dbReference>
<keyword evidence="2" id="KW-0464">Manganese</keyword>
<dbReference type="InterPro" id="IPR017439">
    <property type="entry name" value="Amidohydrolase"/>
</dbReference>
<dbReference type="Gene3D" id="3.30.70.360">
    <property type="match status" value="1"/>
</dbReference>
<keyword evidence="7" id="KW-1185">Reference proteome</keyword>
<dbReference type="InterPro" id="IPR002933">
    <property type="entry name" value="Peptidase_M20"/>
</dbReference>
<dbReference type="PIRSF" id="PIRSF005962">
    <property type="entry name" value="Pept_M20D_amidohydro"/>
    <property type="match status" value="1"/>
</dbReference>
<dbReference type="Proteomes" id="UP000256343">
    <property type="component" value="Unassembled WGS sequence"/>
</dbReference>
<dbReference type="SUPFAM" id="SSF53187">
    <property type="entry name" value="Zn-dependent exopeptidases"/>
    <property type="match status" value="1"/>
</dbReference>
<gene>
    <name evidence="4" type="ORF">BJ125_102201</name>
    <name evidence="5" type="ORF">SAMN05892882_102201</name>
</gene>
<feature type="binding site" evidence="2">
    <location>
        <position position="137"/>
    </location>
    <ligand>
        <name>Mn(2+)</name>
        <dbReference type="ChEBI" id="CHEBI:29035"/>
        <label>2</label>
    </ligand>
</feature>
<reference evidence="5 6" key="1">
    <citation type="submission" date="2017-08" db="EMBL/GenBank/DDBJ databases">
        <authorList>
            <person name="de Groot N.N."/>
        </authorList>
    </citation>
    <scope>NUCLEOTIDE SEQUENCE [LARGE SCALE GENOMIC DNA]</scope>
    <source>
        <strain evidence="5 6">JA575</strain>
    </source>
</reference>